<gene>
    <name evidence="2" type="ORF">MCHLO_00387</name>
</gene>
<reference evidence="2" key="1">
    <citation type="submission" date="2014-09" db="EMBL/GenBank/DDBJ databases">
        <title>Genome sequence of the luminous mushroom Mycena chlorophos for searching fungal bioluminescence genes.</title>
        <authorList>
            <person name="Tanaka Y."/>
            <person name="Kasuga D."/>
            <person name="Oba Y."/>
            <person name="Hase S."/>
            <person name="Sato K."/>
            <person name="Oba Y."/>
            <person name="Sakakibara Y."/>
        </authorList>
    </citation>
    <scope>NUCLEOTIDE SEQUENCE</scope>
</reference>
<name>A0ABQ0KUU4_MYCCL</name>
<feature type="compositionally biased region" description="Polar residues" evidence="1">
    <location>
        <begin position="144"/>
        <end position="156"/>
    </location>
</feature>
<dbReference type="EMBL" id="DF838182">
    <property type="protein sequence ID" value="GAT42679.1"/>
    <property type="molecule type" value="Genomic_DNA"/>
</dbReference>
<proteinExistence type="predicted"/>
<accession>A0ABQ0KUU4</accession>
<keyword evidence="3" id="KW-1185">Reference proteome</keyword>
<evidence type="ECO:0000256" key="1">
    <source>
        <dbReference type="SAM" id="MobiDB-lite"/>
    </source>
</evidence>
<organism evidence="2 3">
    <name type="scientific">Mycena chlorophos</name>
    <name type="common">Agaric fungus</name>
    <name type="synonym">Agaricus chlorophos</name>
    <dbReference type="NCBI Taxonomy" id="658473"/>
    <lineage>
        <taxon>Eukaryota</taxon>
        <taxon>Fungi</taxon>
        <taxon>Dikarya</taxon>
        <taxon>Basidiomycota</taxon>
        <taxon>Agaricomycotina</taxon>
        <taxon>Agaricomycetes</taxon>
        <taxon>Agaricomycetidae</taxon>
        <taxon>Agaricales</taxon>
        <taxon>Marasmiineae</taxon>
        <taxon>Mycenaceae</taxon>
        <taxon>Mycena</taxon>
    </lineage>
</organism>
<evidence type="ECO:0000313" key="2">
    <source>
        <dbReference type="EMBL" id="GAT42679.1"/>
    </source>
</evidence>
<dbReference type="Proteomes" id="UP000815677">
    <property type="component" value="Unassembled WGS sequence"/>
</dbReference>
<feature type="region of interest" description="Disordered" evidence="1">
    <location>
        <begin position="120"/>
        <end position="162"/>
    </location>
</feature>
<protein>
    <submittedName>
        <fullName evidence="2">Uncharacterized protein</fullName>
    </submittedName>
</protein>
<sequence length="184" mass="20090">MPPLQASSWHPPTSCRLPTRPPPHLPLCRLYGCKNLPLFGPTAGYLGAGNRVGDGVSGWEGHCQVASAAAGAEQHQDDAPPSEQHAPTDASDNKLIVSRRRFALGPNLPRMASSRTRAYPPRTIQPSKFVFPGPEDHTCPQYRTGPTHSSKPNNPLSRRRRRLRIRRAFPVRGGAGAWGRLVAK</sequence>
<feature type="region of interest" description="Disordered" evidence="1">
    <location>
        <begin position="67"/>
        <end position="95"/>
    </location>
</feature>
<evidence type="ECO:0000313" key="3">
    <source>
        <dbReference type="Proteomes" id="UP000815677"/>
    </source>
</evidence>